<reference evidence="2 5" key="1">
    <citation type="submission" date="2014-08" db="EMBL/GenBank/DDBJ databases">
        <title>Genome sequences of NCPPB Pectobacterium isolates.</title>
        <authorList>
            <person name="Glover R.H."/>
            <person name="Sapp M."/>
            <person name="Elphinstone J."/>
        </authorList>
    </citation>
    <scope>NUCLEOTIDE SEQUENCE [LARGE SCALE GENOMIC DNA]</scope>
    <source>
        <strain evidence="2 5">LMG 21372</strain>
    </source>
</reference>
<dbReference type="NCBIfam" id="NF003507">
    <property type="entry name" value="PRK05170.2-5"/>
    <property type="match status" value="1"/>
</dbReference>
<proteinExistence type="inferred from homology"/>
<sequence length="148" mass="17750">MTERPFWQQKTLSEMSDDEWESLCDGCGQCCLHKLIDEDTEEIYFTNVACNQLNIKSCQCRNYEKRFEYEPDCIKLTRENLLTFNWLPATCAYRLIHEREDLPQWHPLVCGTKTAMHRERISVRHIAVRESEVVDWQDHILNKPEWAR</sequence>
<dbReference type="GeneID" id="45849292"/>
<protein>
    <recommendedName>
        <fullName evidence="1">UPF0260 protein F126LOC_010875</fullName>
    </recommendedName>
</protein>
<dbReference type="RefSeq" id="WP_010275477.1">
    <property type="nucleotide sequence ID" value="NZ_BSWF01000007.1"/>
</dbReference>
<dbReference type="PANTHER" id="PTHR37421">
    <property type="entry name" value="UPF0260 PROTEIN YCGN"/>
    <property type="match status" value="1"/>
</dbReference>
<reference evidence="4 6" key="3">
    <citation type="submission" date="2020-11" db="EMBL/GenBank/DDBJ databases">
        <title>Complete genome sequence of Pectobacterium brasiliense strain F126.</title>
        <authorList>
            <person name="Miroshnikov K."/>
            <person name="Vo T.N.H."/>
            <person name="Khodykina M.V."/>
            <person name="Kabanova A.P."/>
            <person name="Shneider M."/>
            <person name="Korzhenkov A."/>
            <person name="Toschakov S.V."/>
            <person name="Miroshnikov K.A."/>
            <person name="Ignatov A.N."/>
            <person name="Mikhailova Y.V."/>
            <person name="Shelenkov A."/>
            <person name="Yanushevich Y.G."/>
            <person name="Evseev P.V."/>
        </authorList>
    </citation>
    <scope>NUCLEOTIDE SEQUENCE [LARGE SCALE GENOMIC DNA]</scope>
    <source>
        <strain evidence="4 6">F126</strain>
    </source>
</reference>
<evidence type="ECO:0000313" key="4">
    <source>
        <dbReference type="EMBL" id="QPK26237.1"/>
    </source>
</evidence>
<gene>
    <name evidence="4" type="ORF">F126LOC_010875</name>
    <name evidence="3" type="ORF">H4F48_03675</name>
    <name evidence="2" type="ORF">KU74_11795</name>
</gene>
<dbReference type="NCBIfam" id="NF003498">
    <property type="entry name" value="PRK05170.1-1"/>
    <property type="match status" value="1"/>
</dbReference>
<dbReference type="Proteomes" id="UP000762586">
    <property type="component" value="Unassembled WGS sequence"/>
</dbReference>
<accession>A0A086ERT9</accession>
<name>A0A086ERT9_9GAMM</name>
<dbReference type="EMBL" id="CP065031">
    <property type="protein sequence ID" value="QPK26237.1"/>
    <property type="molecule type" value="Genomic_DNA"/>
</dbReference>
<reference evidence="3 7" key="2">
    <citation type="submission" date="2020-07" db="EMBL/GenBank/DDBJ databases">
        <title>A pangenomic view of the genus Pectobacterium provides insights into genome organization, phylogeny, and virulence.</title>
        <authorList>
            <person name="Jonkheer E."/>
            <person name="Brankovics B."/>
            <person name="Houwers I."/>
            <person name="Van Der Wolf J."/>
            <person name="Bonants P."/>
            <person name="Vreeburg R."/>
            <person name="Bollema R."/>
            <person name="De Haan J."/>
            <person name="Berke L."/>
            <person name="De Ridder D."/>
            <person name="Smit S."/>
            <person name="Van Der Lee T.A.J."/>
        </authorList>
    </citation>
    <scope>NUCLEOTIDE SEQUENCE [LARGE SCALE GENOMIC DNA]</scope>
    <source>
        <strain evidence="3 7">NAK:384</strain>
    </source>
</reference>
<evidence type="ECO:0000313" key="6">
    <source>
        <dbReference type="Proteomes" id="UP000269351"/>
    </source>
</evidence>
<evidence type="ECO:0000256" key="1">
    <source>
        <dbReference type="HAMAP-Rule" id="MF_00676"/>
    </source>
</evidence>
<dbReference type="OrthoDB" id="9786855at2"/>
<evidence type="ECO:0000313" key="7">
    <source>
        <dbReference type="Proteomes" id="UP000762586"/>
    </source>
</evidence>
<dbReference type="InterPro" id="IPR005358">
    <property type="entry name" value="Puta_zinc/iron-chelating_dom"/>
</dbReference>
<dbReference type="PIRSF" id="PIRSF006173">
    <property type="entry name" value="UCP006173"/>
    <property type="match status" value="1"/>
</dbReference>
<dbReference type="EMBL" id="JACGET010000003">
    <property type="protein sequence ID" value="MBN3105175.1"/>
    <property type="molecule type" value="Genomic_DNA"/>
</dbReference>
<dbReference type="Pfam" id="PF03692">
    <property type="entry name" value="CxxCxxCC"/>
    <property type="match status" value="1"/>
</dbReference>
<dbReference type="PANTHER" id="PTHR37421:SF1">
    <property type="entry name" value="UPF0260 PROTEIN YCGN"/>
    <property type="match status" value="1"/>
</dbReference>
<dbReference type="EMBL" id="JQOD01000002">
    <property type="protein sequence ID" value="KGA34156.1"/>
    <property type="molecule type" value="Genomic_DNA"/>
</dbReference>
<comment type="similarity">
    <text evidence="1">Belongs to the UPF0260 family.</text>
</comment>
<dbReference type="InterPro" id="IPR008228">
    <property type="entry name" value="UCP006173"/>
</dbReference>
<keyword evidence="7" id="KW-1185">Reference proteome</keyword>
<evidence type="ECO:0000313" key="3">
    <source>
        <dbReference type="EMBL" id="MBN3105175.1"/>
    </source>
</evidence>
<dbReference type="NCBIfam" id="NF003501">
    <property type="entry name" value="PRK05170.1-5"/>
    <property type="match status" value="1"/>
</dbReference>
<dbReference type="PATRIC" id="fig|180957.22.peg.360"/>
<evidence type="ECO:0000313" key="2">
    <source>
        <dbReference type="EMBL" id="KGA34156.1"/>
    </source>
</evidence>
<dbReference type="STRING" id="180957.B5S52_11920"/>
<dbReference type="Proteomes" id="UP000029435">
    <property type="component" value="Unassembled WGS sequence"/>
</dbReference>
<organism evidence="2 5">
    <name type="scientific">Pectobacterium brasiliense</name>
    <dbReference type="NCBI Taxonomy" id="180957"/>
    <lineage>
        <taxon>Bacteria</taxon>
        <taxon>Pseudomonadati</taxon>
        <taxon>Pseudomonadota</taxon>
        <taxon>Gammaproteobacteria</taxon>
        <taxon>Enterobacterales</taxon>
        <taxon>Pectobacteriaceae</taxon>
        <taxon>Pectobacterium</taxon>
    </lineage>
</organism>
<dbReference type="KEGG" id="pbra:B5S52_11920"/>
<dbReference type="AlphaFoldDB" id="A0A086ERT9"/>
<evidence type="ECO:0000313" key="5">
    <source>
        <dbReference type="Proteomes" id="UP000029435"/>
    </source>
</evidence>
<dbReference type="HAMAP" id="MF_00676">
    <property type="entry name" value="UPF0260"/>
    <property type="match status" value="1"/>
</dbReference>
<dbReference type="Proteomes" id="UP000269351">
    <property type="component" value="Chromosome"/>
</dbReference>